<dbReference type="GO" id="GO:0005737">
    <property type="term" value="C:cytoplasm"/>
    <property type="evidence" value="ECO:0007669"/>
    <property type="project" value="UniProtKB-SubCell"/>
</dbReference>
<dbReference type="GO" id="GO:0008360">
    <property type="term" value="P:regulation of cell shape"/>
    <property type="evidence" value="ECO:0007669"/>
    <property type="project" value="UniProtKB-UniRule"/>
</dbReference>
<dbReference type="EMBL" id="JADFUA010000002">
    <property type="protein sequence ID" value="MBE9608856.1"/>
    <property type="molecule type" value="Genomic_DNA"/>
</dbReference>
<reference evidence="3 4" key="1">
    <citation type="submission" date="2020-10" db="EMBL/GenBank/DDBJ databases">
        <title>The genome sequence of Chitinilyticum litopenaei 4Y14.</title>
        <authorList>
            <person name="Liu Y."/>
        </authorList>
    </citation>
    <scope>NUCLEOTIDE SEQUENCE [LARGE SCALE GENOMIC DNA]</scope>
    <source>
        <strain evidence="3 4">4Y14</strain>
    </source>
</reference>
<comment type="similarity">
    <text evidence="2">Belongs to the gluconeogenesis factor family.</text>
</comment>
<dbReference type="NCBIfam" id="TIGR01826">
    <property type="entry name" value="CofD_related"/>
    <property type="match status" value="1"/>
</dbReference>
<gene>
    <name evidence="3" type="primary">yvcK</name>
    <name evidence="3" type="ORF">INR99_05790</name>
</gene>
<organism evidence="3 4">
    <name type="scientific">Chitinilyticum piscinae</name>
    <dbReference type="NCBI Taxonomy" id="2866724"/>
    <lineage>
        <taxon>Bacteria</taxon>
        <taxon>Pseudomonadati</taxon>
        <taxon>Pseudomonadota</taxon>
        <taxon>Betaproteobacteria</taxon>
        <taxon>Neisseriales</taxon>
        <taxon>Chitinibacteraceae</taxon>
        <taxon>Chitinilyticum</taxon>
    </lineage>
</organism>
<dbReference type="PANTHER" id="PTHR30135">
    <property type="entry name" value="UNCHARACTERIZED PROTEIN YVCK-RELATED"/>
    <property type="match status" value="1"/>
</dbReference>
<dbReference type="CDD" id="cd07187">
    <property type="entry name" value="YvcK_like"/>
    <property type="match status" value="1"/>
</dbReference>
<accession>A0A8J7FQI2</accession>
<dbReference type="InterPro" id="IPR010119">
    <property type="entry name" value="Gluconeogen_factor"/>
</dbReference>
<name>A0A8J7FQI2_9NEIS</name>
<dbReference type="InterPro" id="IPR002882">
    <property type="entry name" value="CofD"/>
</dbReference>
<dbReference type="HAMAP" id="MF_00973">
    <property type="entry name" value="Gluconeogen_factor"/>
    <property type="match status" value="1"/>
</dbReference>
<evidence type="ECO:0000313" key="4">
    <source>
        <dbReference type="Proteomes" id="UP000604481"/>
    </source>
</evidence>
<keyword evidence="4" id="KW-1185">Reference proteome</keyword>
<evidence type="ECO:0000256" key="1">
    <source>
        <dbReference type="ARBA" id="ARBA00022490"/>
    </source>
</evidence>
<dbReference type="AlphaFoldDB" id="A0A8J7FQI2"/>
<comment type="subcellular location">
    <subcellularLocation>
        <location evidence="2">Cytoplasm</location>
    </subcellularLocation>
</comment>
<dbReference type="Gene3D" id="3.40.50.10680">
    <property type="entry name" value="CofD-like domains"/>
    <property type="match status" value="1"/>
</dbReference>
<dbReference type="Pfam" id="PF01933">
    <property type="entry name" value="CofD"/>
    <property type="match status" value="1"/>
</dbReference>
<dbReference type="GO" id="GO:0043743">
    <property type="term" value="F:LPPG:FO 2-phospho-L-lactate transferase activity"/>
    <property type="evidence" value="ECO:0007669"/>
    <property type="project" value="InterPro"/>
</dbReference>
<evidence type="ECO:0000313" key="3">
    <source>
        <dbReference type="EMBL" id="MBE9608856.1"/>
    </source>
</evidence>
<proteinExistence type="inferred from homology"/>
<dbReference type="SUPFAM" id="SSF142338">
    <property type="entry name" value="CofD-like"/>
    <property type="match status" value="1"/>
</dbReference>
<dbReference type="Proteomes" id="UP000604481">
    <property type="component" value="Unassembled WGS sequence"/>
</dbReference>
<dbReference type="InterPro" id="IPR038136">
    <property type="entry name" value="CofD-like_dom_sf"/>
</dbReference>
<sequence>MSKQYPKVVAIGGGTGLSSLLRGLKHFPLELTAIVTVADDGGSSGRLQRDWNVPPPGDIRNVLMALSEAEGIYRDLLEFRFRSESGTHALDGHSMGNLLLTALYSLTHGDFPKAVEHMGTVLRIKGRVLPVCPHATVLHAELEDGRLVSKESEIASFGSKVCRVFYDSPVSAEPQAIEAIFAADVIVLGPGSLYTSVMPNLLVKEVAAAINANTLADKVYVCNIMTEHGETDGMSASQHLQAILDHGIKRIDKIIVNDESIPQNFLDRYLAEAALPVVNDYEQLDALGVETIRSRIVELGKEGVRHDAIKTAASVYSIALRHQQ</sequence>
<keyword evidence="1 2" id="KW-0963">Cytoplasm</keyword>
<dbReference type="RefSeq" id="WP_194115374.1">
    <property type="nucleotide sequence ID" value="NZ_JADFUA010000002.1"/>
</dbReference>
<comment type="function">
    <text evidence="2">Required for morphogenesis under gluconeogenic growth conditions.</text>
</comment>
<dbReference type="PANTHER" id="PTHR30135:SF3">
    <property type="entry name" value="GLUCONEOGENESIS FACTOR-RELATED"/>
    <property type="match status" value="1"/>
</dbReference>
<comment type="caution">
    <text evidence="3">The sequence shown here is derived from an EMBL/GenBank/DDBJ whole genome shotgun (WGS) entry which is preliminary data.</text>
</comment>
<evidence type="ECO:0000256" key="2">
    <source>
        <dbReference type="HAMAP-Rule" id="MF_00973"/>
    </source>
</evidence>
<protein>
    <recommendedName>
        <fullName evidence="2">Putative gluconeogenesis factor</fullName>
    </recommendedName>
</protein>